<evidence type="ECO:0000313" key="2">
    <source>
        <dbReference type="EMBL" id="KAE8923149.1"/>
    </source>
</evidence>
<dbReference type="EMBL" id="QXGA01002933">
    <property type="protein sequence ID" value="KAE9089867.1"/>
    <property type="molecule type" value="Genomic_DNA"/>
</dbReference>
<dbReference type="EMBL" id="QXGD01001950">
    <property type="protein sequence ID" value="KAE9196131.1"/>
    <property type="molecule type" value="Genomic_DNA"/>
</dbReference>
<dbReference type="EMBL" id="QXFX01001919">
    <property type="protein sequence ID" value="KAE9083014.1"/>
    <property type="molecule type" value="Genomic_DNA"/>
</dbReference>
<dbReference type="Proteomes" id="UP000440367">
    <property type="component" value="Unassembled WGS sequence"/>
</dbReference>
<evidence type="ECO:0000313" key="12">
    <source>
        <dbReference type="Proteomes" id="UP000433483"/>
    </source>
</evidence>
<evidence type="ECO:0000313" key="8">
    <source>
        <dbReference type="EMBL" id="KAE9195175.1"/>
    </source>
</evidence>
<evidence type="ECO:0000313" key="14">
    <source>
        <dbReference type="Proteomes" id="UP000440367"/>
    </source>
</evidence>
<dbReference type="Proteomes" id="UP000460718">
    <property type="component" value="Unassembled WGS sequence"/>
</dbReference>
<dbReference type="EMBL" id="QXFZ01002862">
    <property type="protein sequence ID" value="KAE9073156.1"/>
    <property type="molecule type" value="Genomic_DNA"/>
</dbReference>
<evidence type="ECO:0000313" key="4">
    <source>
        <dbReference type="EMBL" id="KAE9073156.1"/>
    </source>
</evidence>
<dbReference type="AlphaFoldDB" id="A0A6A3R6Z9"/>
<evidence type="ECO:0000313" key="15">
    <source>
        <dbReference type="Proteomes" id="UP000440732"/>
    </source>
</evidence>
<accession>A0A6A3R6Z9</accession>
<dbReference type="Proteomes" id="UP000440732">
    <property type="component" value="Unassembled WGS sequence"/>
</dbReference>
<evidence type="ECO:0000313" key="6">
    <source>
        <dbReference type="EMBL" id="KAE9089867.1"/>
    </source>
</evidence>
<evidence type="ECO:0000313" key="13">
    <source>
        <dbReference type="Proteomes" id="UP000437068"/>
    </source>
</evidence>
<dbReference type="Proteomes" id="UP000437068">
    <property type="component" value="Unassembled WGS sequence"/>
</dbReference>
<dbReference type="EMBL" id="QXGE01002810">
    <property type="protein sequence ID" value="KAE9279008.1"/>
    <property type="molecule type" value="Genomic_DNA"/>
</dbReference>
<keyword evidence="12" id="KW-1185">Reference proteome</keyword>
<feature type="compositionally biased region" description="Basic residues" evidence="1">
    <location>
        <begin position="62"/>
        <end position="73"/>
    </location>
</feature>
<dbReference type="EMBL" id="QXFW01002826">
    <property type="protein sequence ID" value="KAE8975092.1"/>
    <property type="molecule type" value="Genomic_DNA"/>
</dbReference>
<gene>
    <name evidence="10" type="ORF">PF001_g24908</name>
    <name evidence="9" type="ORF">PF002_g23129</name>
    <name evidence="8" type="ORF">PF004_g20507</name>
    <name evidence="7" type="ORF">PF005_g25824</name>
    <name evidence="6" type="ORF">PF006_g25272</name>
    <name evidence="4" type="ORF">PF007_g25906</name>
    <name evidence="2" type="ORF">PF009_g26596</name>
    <name evidence="5" type="ORF">PF010_g21366</name>
    <name evidence="3" type="ORF">PF011_g24611</name>
</gene>
<evidence type="ECO:0000313" key="19">
    <source>
        <dbReference type="Proteomes" id="UP000488956"/>
    </source>
</evidence>
<evidence type="ECO:0000313" key="11">
    <source>
        <dbReference type="Proteomes" id="UP000429523"/>
    </source>
</evidence>
<evidence type="ECO:0000313" key="5">
    <source>
        <dbReference type="EMBL" id="KAE9083014.1"/>
    </source>
</evidence>
<evidence type="ECO:0000313" key="7">
    <source>
        <dbReference type="EMBL" id="KAE9174515.1"/>
    </source>
</evidence>
<dbReference type="EMBL" id="QXGB01002858">
    <property type="protein sequence ID" value="KAE9174515.1"/>
    <property type="molecule type" value="Genomic_DNA"/>
</dbReference>
<evidence type="ECO:0000313" key="17">
    <source>
        <dbReference type="Proteomes" id="UP000460718"/>
    </source>
</evidence>
<dbReference type="Proteomes" id="UP000441208">
    <property type="component" value="Unassembled WGS sequence"/>
</dbReference>
<dbReference type="Proteomes" id="UP000429523">
    <property type="component" value="Unassembled WGS sequence"/>
</dbReference>
<evidence type="ECO:0000313" key="16">
    <source>
        <dbReference type="Proteomes" id="UP000441208"/>
    </source>
</evidence>
<evidence type="ECO:0000256" key="1">
    <source>
        <dbReference type="SAM" id="MobiDB-lite"/>
    </source>
</evidence>
<organism evidence="6 15">
    <name type="scientific">Phytophthora fragariae</name>
    <dbReference type="NCBI Taxonomy" id="53985"/>
    <lineage>
        <taxon>Eukaryota</taxon>
        <taxon>Sar</taxon>
        <taxon>Stramenopiles</taxon>
        <taxon>Oomycota</taxon>
        <taxon>Peronosporomycetes</taxon>
        <taxon>Peronosporales</taxon>
        <taxon>Peronosporaceae</taxon>
        <taxon>Phytophthora</taxon>
    </lineage>
</organism>
<evidence type="ECO:0000313" key="10">
    <source>
        <dbReference type="EMBL" id="KAE9279008.1"/>
    </source>
</evidence>
<evidence type="ECO:0000313" key="18">
    <source>
        <dbReference type="Proteomes" id="UP000476176"/>
    </source>
</evidence>
<dbReference type="EMBL" id="QXGC01001837">
    <property type="protein sequence ID" value="KAE9195175.1"/>
    <property type="molecule type" value="Genomic_DNA"/>
</dbReference>
<feature type="region of interest" description="Disordered" evidence="1">
    <location>
        <begin position="44"/>
        <end position="73"/>
    </location>
</feature>
<reference evidence="11 12" key="1">
    <citation type="submission" date="2018-08" db="EMBL/GenBank/DDBJ databases">
        <title>Genomic investigation of the strawberry pathogen Phytophthora fragariae indicates pathogenicity is determined by transcriptional variation in three key races.</title>
        <authorList>
            <person name="Adams T.M."/>
            <person name="Armitage A.D."/>
            <person name="Sobczyk M.K."/>
            <person name="Bates H.J."/>
            <person name="Dunwell J.M."/>
            <person name="Nellist C.F."/>
            <person name="Harrison R.J."/>
        </authorList>
    </citation>
    <scope>NUCLEOTIDE SEQUENCE [LARGE SCALE GENOMIC DNA]</scope>
    <source>
        <strain evidence="10 13">A4</strain>
        <strain evidence="9 14">BC-1</strain>
        <strain evidence="8 18">BC-23</strain>
        <strain evidence="7 12">NOV-27</strain>
        <strain evidence="6 15">NOV-5</strain>
        <strain evidence="4 16">NOV-71</strain>
        <strain evidence="2 11">NOV-9</strain>
        <strain evidence="5 19">ONT-3</strain>
        <strain evidence="3 17">SCRP245</strain>
    </source>
</reference>
<evidence type="ECO:0000313" key="3">
    <source>
        <dbReference type="EMBL" id="KAE8975092.1"/>
    </source>
</evidence>
<comment type="caution">
    <text evidence="6">The sequence shown here is derived from an EMBL/GenBank/DDBJ whole genome shotgun (WGS) entry which is preliminary data.</text>
</comment>
<dbReference type="Proteomes" id="UP000476176">
    <property type="component" value="Unassembled WGS sequence"/>
</dbReference>
<dbReference type="Proteomes" id="UP000433483">
    <property type="component" value="Unassembled WGS sequence"/>
</dbReference>
<evidence type="ECO:0000313" key="9">
    <source>
        <dbReference type="EMBL" id="KAE9196131.1"/>
    </source>
</evidence>
<dbReference type="Proteomes" id="UP000488956">
    <property type="component" value="Unassembled WGS sequence"/>
</dbReference>
<proteinExistence type="predicted"/>
<dbReference type="EMBL" id="QXGF01002862">
    <property type="protein sequence ID" value="KAE8923149.1"/>
    <property type="molecule type" value="Genomic_DNA"/>
</dbReference>
<protein>
    <submittedName>
        <fullName evidence="6">Uncharacterized protein</fullName>
    </submittedName>
</protein>
<sequence length="73" mass="8376">MWYGLVLCMPTCTMSNATVMPTRSFEVSSSSTISCRTYAVFNEGHRRTPHGSKPWAQSFQRSRSRTNSARRRQ</sequence>
<name>A0A6A3R6Z9_9STRA</name>